<dbReference type="RefSeq" id="WP_147391453.1">
    <property type="nucleotide sequence ID" value="NZ_AQHF01000034.1"/>
</dbReference>
<comment type="caution">
    <text evidence="2">The sequence shown here is derived from an EMBL/GenBank/DDBJ whole genome shotgun (WGS) entry which is preliminary data.</text>
</comment>
<dbReference type="AlphaFoldDB" id="A0A8I0T884"/>
<organism evidence="2 3">
    <name type="scientific">Pseudoalteromonas peptidolytica F12-50-A1</name>
    <dbReference type="NCBI Taxonomy" id="1315280"/>
    <lineage>
        <taxon>Bacteria</taxon>
        <taxon>Pseudomonadati</taxon>
        <taxon>Pseudomonadota</taxon>
        <taxon>Gammaproteobacteria</taxon>
        <taxon>Alteromonadales</taxon>
        <taxon>Pseudoalteromonadaceae</taxon>
        <taxon>Pseudoalteromonas</taxon>
    </lineage>
</organism>
<feature type="transmembrane region" description="Helical" evidence="1">
    <location>
        <begin position="6"/>
        <end position="36"/>
    </location>
</feature>
<dbReference type="EMBL" id="AQHF01000034">
    <property type="protein sequence ID" value="MBE0349039.1"/>
    <property type="molecule type" value="Genomic_DNA"/>
</dbReference>
<evidence type="ECO:0000256" key="1">
    <source>
        <dbReference type="SAM" id="Phobius"/>
    </source>
</evidence>
<dbReference type="Proteomes" id="UP000660708">
    <property type="component" value="Unassembled WGS sequence"/>
</dbReference>
<proteinExistence type="predicted"/>
<keyword evidence="1" id="KW-1133">Transmembrane helix</keyword>
<sequence>MIKNIIAISLFIGSFYLILTNQWGIGLTTLVLSAVLSKFLTGHYWFGFGSIFGGDSEKNNKNAGD</sequence>
<evidence type="ECO:0000313" key="2">
    <source>
        <dbReference type="EMBL" id="MBE0349039.1"/>
    </source>
</evidence>
<accession>A0A8I0T884</accession>
<keyword evidence="1" id="KW-0812">Transmembrane</keyword>
<name>A0A8I0T884_9GAMM</name>
<reference evidence="2 3" key="1">
    <citation type="submission" date="2015-06" db="EMBL/GenBank/DDBJ databases">
        <title>Genome sequence of Pseudoalteromonas peptidolytica.</title>
        <authorList>
            <person name="Xie B.-B."/>
            <person name="Rong J.-C."/>
            <person name="Qin Q.-L."/>
            <person name="Zhang Y.-Z."/>
        </authorList>
    </citation>
    <scope>NUCLEOTIDE SEQUENCE [LARGE SCALE GENOMIC DNA]</scope>
    <source>
        <strain evidence="2 3">F12-50-A1</strain>
    </source>
</reference>
<protein>
    <submittedName>
        <fullName evidence="2">Uncharacterized protein</fullName>
    </submittedName>
</protein>
<evidence type="ECO:0000313" key="3">
    <source>
        <dbReference type="Proteomes" id="UP000660708"/>
    </source>
</evidence>
<gene>
    <name evidence="2" type="ORF">PPEP_b0936</name>
</gene>
<keyword evidence="1" id="KW-0472">Membrane</keyword>
<keyword evidence="3" id="KW-1185">Reference proteome</keyword>